<dbReference type="GO" id="GO:0005886">
    <property type="term" value="C:plasma membrane"/>
    <property type="evidence" value="ECO:0007669"/>
    <property type="project" value="UniProtKB-SubCell"/>
</dbReference>
<sequence length="544" mass="58086">MRIADARLWLVAVCVAALATAESGFTMFVVAAVTGLRGVAGLPQLGFEAVPYPATAGALALIVIAGLRIILGRAIVSEAGRVRRRLEGITADRTLGSSLRDVERSFNAETESIVADIEKISALVLDLRVLVPSLVSVVVLLAALVWLSPLVTVLLAAVIAAFVGSMRWRFHTVVERDRRMARHRDCYLKAQKEAVASARELRLGTLIRRSLLERFHAVARTDGECERREALHLSLSETLGFAIVAGFALGLAWSAAAGLVEAGLASGYAVLILLLLPALMTSSAFYARLAEVGTARHRLRAFWDGLPVLPEPADREPAAVACLQFRGLVPEPAGGGWSGGAFTFDLRPGDVIFVVGPNGAGKTTLLKSLAGLYPVASGQAIMVPRSGPPTIADDAMRRQLFSGLFAEANVPLPMRCSAALQAAIDMVGLSNKLRFDGAWSDLTELSYGERRRVDLALVLAEQRAFVILDESTANQSGEFKSCFFNAIVPALRRAGRALVIATHDEALLPPDAQVVRLRGRDALGVAGQHRWVGAVEEQGEAIAK</sequence>
<dbReference type="InterPro" id="IPR017871">
    <property type="entry name" value="ABC_transporter-like_CS"/>
</dbReference>
<dbReference type="SUPFAM" id="SSF52540">
    <property type="entry name" value="P-loop containing nucleoside triphosphate hydrolases"/>
    <property type="match status" value="1"/>
</dbReference>
<accession>Q216U5</accession>
<feature type="transmembrane region" description="Helical" evidence="9">
    <location>
        <begin position="55"/>
        <end position="76"/>
    </location>
</feature>
<keyword evidence="4" id="KW-0547">Nucleotide-binding</keyword>
<dbReference type="GO" id="GO:0140359">
    <property type="term" value="F:ABC-type transporter activity"/>
    <property type="evidence" value="ECO:0007669"/>
    <property type="project" value="InterPro"/>
</dbReference>
<comment type="similarity">
    <text evidence="2">Belongs to the ABC transporter superfamily.</text>
</comment>
<evidence type="ECO:0000256" key="7">
    <source>
        <dbReference type="ARBA" id="ARBA00023136"/>
    </source>
</evidence>
<feature type="transmembrane region" description="Helical" evidence="9">
    <location>
        <begin position="268"/>
        <end position="290"/>
    </location>
</feature>
<proteinExistence type="inferred from homology"/>
<gene>
    <name evidence="12" type="ordered locus">RPC_2036</name>
</gene>
<evidence type="ECO:0000256" key="3">
    <source>
        <dbReference type="ARBA" id="ARBA00022692"/>
    </source>
</evidence>
<dbReference type="HOGENOM" id="CLU_500446_0_0_5"/>
<organism evidence="12">
    <name type="scientific">Rhodopseudomonas palustris (strain BisB18)</name>
    <dbReference type="NCBI Taxonomy" id="316056"/>
    <lineage>
        <taxon>Bacteria</taxon>
        <taxon>Pseudomonadati</taxon>
        <taxon>Pseudomonadota</taxon>
        <taxon>Alphaproteobacteria</taxon>
        <taxon>Hyphomicrobiales</taxon>
        <taxon>Nitrobacteraceae</taxon>
        <taxon>Rhodopseudomonas</taxon>
    </lineage>
</organism>
<dbReference type="InterPro" id="IPR003439">
    <property type="entry name" value="ABC_transporter-like_ATP-bd"/>
</dbReference>
<dbReference type="Pfam" id="PF00005">
    <property type="entry name" value="ABC_tran"/>
    <property type="match status" value="1"/>
</dbReference>
<dbReference type="Gene3D" id="1.20.1560.10">
    <property type="entry name" value="ABC transporter type 1, transmembrane domain"/>
    <property type="match status" value="1"/>
</dbReference>
<dbReference type="SMART" id="SM00382">
    <property type="entry name" value="AAA"/>
    <property type="match status" value="1"/>
</dbReference>
<dbReference type="SUPFAM" id="SSF90123">
    <property type="entry name" value="ABC transporter transmembrane region"/>
    <property type="match status" value="1"/>
</dbReference>
<evidence type="ECO:0000256" key="8">
    <source>
        <dbReference type="ARBA" id="ARBA00024722"/>
    </source>
</evidence>
<dbReference type="GO" id="GO:0016887">
    <property type="term" value="F:ATP hydrolysis activity"/>
    <property type="evidence" value="ECO:0007669"/>
    <property type="project" value="InterPro"/>
</dbReference>
<dbReference type="InterPro" id="IPR015854">
    <property type="entry name" value="ABC_transpr_LolD-like"/>
</dbReference>
<keyword evidence="3 9" id="KW-0812">Transmembrane</keyword>
<feature type="domain" description="ABC transmembrane type-1" evidence="11">
    <location>
        <begin position="9"/>
        <end position="291"/>
    </location>
</feature>
<dbReference type="STRING" id="316056.RPC_2036"/>
<dbReference type="Gene3D" id="3.40.50.300">
    <property type="entry name" value="P-loop containing nucleotide triphosphate hydrolases"/>
    <property type="match status" value="1"/>
</dbReference>
<dbReference type="PROSITE" id="PS50929">
    <property type="entry name" value="ABC_TM1F"/>
    <property type="match status" value="1"/>
</dbReference>
<comment type="subcellular location">
    <subcellularLocation>
        <location evidence="1">Cell membrane</location>
        <topology evidence="1">Multi-pass membrane protein</topology>
    </subcellularLocation>
</comment>
<evidence type="ECO:0000256" key="5">
    <source>
        <dbReference type="ARBA" id="ARBA00022840"/>
    </source>
</evidence>
<evidence type="ECO:0000259" key="11">
    <source>
        <dbReference type="PROSITE" id="PS50929"/>
    </source>
</evidence>
<dbReference type="InterPro" id="IPR011527">
    <property type="entry name" value="ABC1_TM_dom"/>
</dbReference>
<evidence type="ECO:0000256" key="4">
    <source>
        <dbReference type="ARBA" id="ARBA00022741"/>
    </source>
</evidence>
<protein>
    <submittedName>
        <fullName evidence="12">ABC transporter related</fullName>
    </submittedName>
</protein>
<comment type="function">
    <text evidence="8">Involved in beta-(1--&gt;2)glucan export. Transmembrane domains (TMD) form a pore in the inner membrane and the ATP-binding domain (NBD) is responsible for energy generation.</text>
</comment>
<dbReference type="PANTHER" id="PTHR24220">
    <property type="entry name" value="IMPORT ATP-BINDING PROTEIN"/>
    <property type="match status" value="1"/>
</dbReference>
<evidence type="ECO:0000259" key="10">
    <source>
        <dbReference type="PROSITE" id="PS50893"/>
    </source>
</evidence>
<dbReference type="PROSITE" id="PS00211">
    <property type="entry name" value="ABC_TRANSPORTER_1"/>
    <property type="match status" value="1"/>
</dbReference>
<feature type="domain" description="ABC transporter" evidence="10">
    <location>
        <begin position="323"/>
        <end position="544"/>
    </location>
</feature>
<dbReference type="PROSITE" id="PS50893">
    <property type="entry name" value="ABC_TRANSPORTER_2"/>
    <property type="match status" value="1"/>
</dbReference>
<dbReference type="AlphaFoldDB" id="Q216U5"/>
<keyword evidence="6 9" id="KW-1133">Transmembrane helix</keyword>
<dbReference type="InterPro" id="IPR027417">
    <property type="entry name" value="P-loop_NTPase"/>
</dbReference>
<keyword evidence="7 9" id="KW-0472">Membrane</keyword>
<dbReference type="eggNOG" id="COG4615">
    <property type="taxonomic scope" value="Bacteria"/>
</dbReference>
<keyword evidence="5" id="KW-0067">ATP-binding</keyword>
<feature type="transmembrane region" description="Helical" evidence="9">
    <location>
        <begin position="238"/>
        <end position="256"/>
    </location>
</feature>
<dbReference type="InterPro" id="IPR036640">
    <property type="entry name" value="ABC1_TM_sf"/>
</dbReference>
<evidence type="ECO:0000256" key="1">
    <source>
        <dbReference type="ARBA" id="ARBA00004651"/>
    </source>
</evidence>
<evidence type="ECO:0000313" key="12">
    <source>
        <dbReference type="EMBL" id="ABD87591.1"/>
    </source>
</evidence>
<name>Q216U5_RHOPB</name>
<dbReference type="GO" id="GO:0005524">
    <property type="term" value="F:ATP binding"/>
    <property type="evidence" value="ECO:0007669"/>
    <property type="project" value="UniProtKB-KW"/>
</dbReference>
<evidence type="ECO:0000256" key="2">
    <source>
        <dbReference type="ARBA" id="ARBA00005417"/>
    </source>
</evidence>
<reference evidence="12" key="1">
    <citation type="submission" date="2006-03" db="EMBL/GenBank/DDBJ databases">
        <title>Complete sequence of Rhodopseudomonas palustris BisB18.</title>
        <authorList>
            <consortium name="US DOE Joint Genome Institute"/>
            <person name="Copeland A."/>
            <person name="Lucas S."/>
            <person name="Lapidus A."/>
            <person name="Barry K."/>
            <person name="Detter J.C."/>
            <person name="Glavina del Rio T."/>
            <person name="Hammon N."/>
            <person name="Israni S."/>
            <person name="Dalin E."/>
            <person name="Tice H."/>
            <person name="Pitluck S."/>
            <person name="Chain P."/>
            <person name="Malfatti S."/>
            <person name="Shin M."/>
            <person name="Vergez L."/>
            <person name="Schmutz J."/>
            <person name="Larimer F."/>
            <person name="Land M."/>
            <person name="Hauser L."/>
            <person name="Pelletier D.A."/>
            <person name="Kyrpides N."/>
            <person name="Anderson I."/>
            <person name="Oda Y."/>
            <person name="Harwood C.S."/>
            <person name="Richardson P."/>
        </authorList>
    </citation>
    <scope>NUCLEOTIDE SEQUENCE [LARGE SCALE GENOMIC DNA]</scope>
    <source>
        <strain evidence="12">BisB18</strain>
    </source>
</reference>
<dbReference type="KEGG" id="rpc:RPC_2036"/>
<dbReference type="InterPro" id="IPR003593">
    <property type="entry name" value="AAA+_ATPase"/>
</dbReference>
<dbReference type="EMBL" id="CP000301">
    <property type="protein sequence ID" value="ABD87591.1"/>
    <property type="molecule type" value="Genomic_DNA"/>
</dbReference>
<evidence type="ECO:0000256" key="6">
    <source>
        <dbReference type="ARBA" id="ARBA00022989"/>
    </source>
</evidence>
<evidence type="ECO:0000256" key="9">
    <source>
        <dbReference type="SAM" id="Phobius"/>
    </source>
</evidence>